<comment type="caution">
    <text evidence="1">The sequence shown here is derived from an EMBL/GenBank/DDBJ whole genome shotgun (WGS) entry which is preliminary data.</text>
</comment>
<protein>
    <recommendedName>
        <fullName evidence="3">LPS-assembly lipoprotein</fullName>
    </recommendedName>
</protein>
<name>A0ABQ3CYE5_9RHOB</name>
<dbReference type="Pfam" id="PF04390">
    <property type="entry name" value="LptE"/>
    <property type="match status" value="1"/>
</dbReference>
<proteinExistence type="predicted"/>
<keyword evidence="2" id="KW-1185">Reference proteome</keyword>
<dbReference type="Gene3D" id="3.30.160.150">
    <property type="entry name" value="Lipoprotein like domain"/>
    <property type="match status" value="1"/>
</dbReference>
<evidence type="ECO:0008006" key="3">
    <source>
        <dbReference type="Google" id="ProtNLM"/>
    </source>
</evidence>
<evidence type="ECO:0000313" key="1">
    <source>
        <dbReference type="EMBL" id="GHA47166.1"/>
    </source>
</evidence>
<dbReference type="EMBL" id="BMZF01000002">
    <property type="protein sequence ID" value="GHA47166.1"/>
    <property type="molecule type" value="Genomic_DNA"/>
</dbReference>
<dbReference type="RefSeq" id="WP_189639495.1">
    <property type="nucleotide sequence ID" value="NZ_BMZF01000002.1"/>
</dbReference>
<reference evidence="2" key="1">
    <citation type="journal article" date="2019" name="Int. J. Syst. Evol. Microbiol.">
        <title>The Global Catalogue of Microorganisms (GCM) 10K type strain sequencing project: providing services to taxonomists for standard genome sequencing and annotation.</title>
        <authorList>
            <consortium name="The Broad Institute Genomics Platform"/>
            <consortium name="The Broad Institute Genome Sequencing Center for Infectious Disease"/>
            <person name="Wu L."/>
            <person name="Ma J."/>
        </authorList>
    </citation>
    <scope>NUCLEOTIDE SEQUENCE [LARGE SCALE GENOMIC DNA]</scope>
    <source>
        <strain evidence="2">KCTC 32465</strain>
    </source>
</reference>
<organism evidence="1 2">
    <name type="scientific">Paramylibacter ulvae</name>
    <dbReference type="NCBI Taxonomy" id="1651968"/>
    <lineage>
        <taxon>Bacteria</taxon>
        <taxon>Pseudomonadati</taxon>
        <taxon>Pseudomonadota</taxon>
        <taxon>Alphaproteobacteria</taxon>
        <taxon>Rhodobacterales</taxon>
        <taxon>Paracoccaceae</taxon>
        <taxon>Paramylibacter</taxon>
    </lineage>
</organism>
<sequence>MSLFNRRTVLMGGGLATLSACGFEPVYGTGKASSAIIGKIEIQEQNGRSAFELRDRLQNRLGVADANAPYFLIYSLEIEEDDLVVTSEAEITRYNLAATAEYKVFERGSNKVVFTDTVTTTTSYSATSETYPTRVAERGANVRLSHSIADQMFTRLSITAKDWLA</sequence>
<dbReference type="InterPro" id="IPR007485">
    <property type="entry name" value="LPS_assembly_LptE"/>
</dbReference>
<gene>
    <name evidence="1" type="ORF">GCM10008927_09930</name>
</gene>
<accession>A0ABQ3CYE5</accession>
<dbReference type="PROSITE" id="PS51257">
    <property type="entry name" value="PROKAR_LIPOPROTEIN"/>
    <property type="match status" value="1"/>
</dbReference>
<dbReference type="Proteomes" id="UP000634455">
    <property type="component" value="Unassembled WGS sequence"/>
</dbReference>
<evidence type="ECO:0000313" key="2">
    <source>
        <dbReference type="Proteomes" id="UP000634455"/>
    </source>
</evidence>